<dbReference type="Pfam" id="PF01399">
    <property type="entry name" value="PCI"/>
    <property type="match status" value="1"/>
</dbReference>
<evidence type="ECO:0000259" key="5">
    <source>
        <dbReference type="PROSITE" id="PS50250"/>
    </source>
</evidence>
<accession>A0A0C2XK31</accession>
<reference evidence="7" key="2">
    <citation type="submission" date="2015-01" db="EMBL/GenBank/DDBJ databases">
        <title>Evolutionary Origins and Diversification of the Mycorrhizal Mutualists.</title>
        <authorList>
            <consortium name="DOE Joint Genome Institute"/>
            <consortium name="Mycorrhizal Genomics Consortium"/>
            <person name="Kohler A."/>
            <person name="Kuo A."/>
            <person name="Nagy L.G."/>
            <person name="Floudas D."/>
            <person name="Copeland A."/>
            <person name="Barry K.W."/>
            <person name="Cichocki N."/>
            <person name="Veneault-Fourrey C."/>
            <person name="LaButti K."/>
            <person name="Lindquist E.A."/>
            <person name="Lipzen A."/>
            <person name="Lundell T."/>
            <person name="Morin E."/>
            <person name="Murat C."/>
            <person name="Riley R."/>
            <person name="Ohm R."/>
            <person name="Sun H."/>
            <person name="Tunlid A."/>
            <person name="Henrissat B."/>
            <person name="Grigoriev I.V."/>
            <person name="Hibbett D.S."/>
            <person name="Martin F."/>
        </authorList>
    </citation>
    <scope>NUCLEOTIDE SEQUENCE [LARGE SCALE GENOMIC DNA]</scope>
    <source>
        <strain evidence="7">MAFF 305830</strain>
    </source>
</reference>
<dbReference type="PANTHER" id="PTHR15350:SF2">
    <property type="entry name" value="EUKARYOTIC TRANSLATION INITIATION FACTOR 3 SUBUNIT M"/>
    <property type="match status" value="1"/>
</dbReference>
<feature type="domain" description="PCI" evidence="5">
    <location>
        <begin position="200"/>
        <end position="363"/>
    </location>
</feature>
<evidence type="ECO:0000313" key="6">
    <source>
        <dbReference type="EMBL" id="KIM29417.1"/>
    </source>
</evidence>
<dbReference type="AlphaFoldDB" id="A0A0C2XK31"/>
<evidence type="ECO:0000256" key="4">
    <source>
        <dbReference type="ARBA" id="ARBA00022917"/>
    </source>
</evidence>
<proteinExistence type="inferred from homology"/>
<keyword evidence="4" id="KW-0648">Protein biosynthesis</keyword>
<dbReference type="InterPro" id="IPR045237">
    <property type="entry name" value="COPS7/eIF3m"/>
</dbReference>
<dbReference type="OrthoDB" id="10267031at2759"/>
<dbReference type="InterPro" id="IPR027528">
    <property type="entry name" value="eIF3m"/>
</dbReference>
<dbReference type="EMBL" id="KN824288">
    <property type="protein sequence ID" value="KIM29417.1"/>
    <property type="molecule type" value="Genomic_DNA"/>
</dbReference>
<keyword evidence="3" id="KW-0396">Initiation factor</keyword>
<dbReference type="GO" id="GO:0005852">
    <property type="term" value="C:eukaryotic translation initiation factor 3 complex"/>
    <property type="evidence" value="ECO:0007669"/>
    <property type="project" value="InterPro"/>
</dbReference>
<gene>
    <name evidence="6" type="ORF">M408DRAFT_328690</name>
</gene>
<dbReference type="GO" id="GO:0002183">
    <property type="term" value="P:cytoplasmic translational initiation"/>
    <property type="evidence" value="ECO:0007669"/>
    <property type="project" value="TreeGrafter"/>
</dbReference>
<reference evidence="6 7" key="1">
    <citation type="submission" date="2014-04" db="EMBL/GenBank/DDBJ databases">
        <authorList>
            <consortium name="DOE Joint Genome Institute"/>
            <person name="Kuo A."/>
            <person name="Zuccaro A."/>
            <person name="Kohler A."/>
            <person name="Nagy L.G."/>
            <person name="Floudas D."/>
            <person name="Copeland A."/>
            <person name="Barry K.W."/>
            <person name="Cichocki N."/>
            <person name="Veneault-Fourrey C."/>
            <person name="LaButti K."/>
            <person name="Lindquist E.A."/>
            <person name="Lipzen A."/>
            <person name="Lundell T."/>
            <person name="Morin E."/>
            <person name="Murat C."/>
            <person name="Sun H."/>
            <person name="Tunlid A."/>
            <person name="Henrissat B."/>
            <person name="Grigoriev I.V."/>
            <person name="Hibbett D.S."/>
            <person name="Martin F."/>
            <person name="Nordberg H.P."/>
            <person name="Cantor M.N."/>
            <person name="Hua S.X."/>
        </authorList>
    </citation>
    <scope>NUCLEOTIDE SEQUENCE [LARGE SCALE GENOMIC DNA]</scope>
    <source>
        <strain evidence="6 7">MAFF 305830</strain>
    </source>
</reference>
<sequence>MTVTISDSVPLYSEGTFDEHIQELATYLARGRSDEDRTTFIRPFVDALLPKEGRAAFDESQEARREVLQLVLERTTGIGEGSEREVEGFFNLLVAYVLHDFPDPTAPIEALINAIVSAKKAPVIKYRLLSNIFNATPRSSPLRLKTYTALLKLASTHDEMDVLHLHKAEVDKWLDEWDIDVEDRAAFCKSIADALVKAGQPSKAYPYLILRAQILPTTSPNAEKALIEVIVDGLRLTSIFNFEPILALPNITFVQEHCLFKLLKIFMGRGLSQYQAWLAEHEGELSSYDLDKVALDKKMRLITLTALASKNVGKEVPYAEIAQAIQVPENEVESWVIQTIRAKLILGKLNQPTRTFVVIKSTTRHFTPDDWETLDRRLTAWKDAVLEVLQVVTAARKKVPSSGGGGGGGGHAAAT</sequence>
<feature type="non-terminal residue" evidence="6">
    <location>
        <position position="1"/>
    </location>
</feature>
<dbReference type="HAMAP" id="MF_03012">
    <property type="entry name" value="eIF3m"/>
    <property type="match status" value="1"/>
</dbReference>
<dbReference type="InterPro" id="IPR000717">
    <property type="entry name" value="PCI_dom"/>
</dbReference>
<keyword evidence="7" id="KW-1185">Reference proteome</keyword>
<dbReference type="HOGENOM" id="CLU_035254_3_0_1"/>
<protein>
    <recommendedName>
        <fullName evidence="5">PCI domain-containing protein</fullName>
    </recommendedName>
</protein>
<evidence type="ECO:0000256" key="2">
    <source>
        <dbReference type="ARBA" id="ARBA00022490"/>
    </source>
</evidence>
<evidence type="ECO:0000256" key="3">
    <source>
        <dbReference type="ARBA" id="ARBA00022540"/>
    </source>
</evidence>
<dbReference type="GO" id="GO:0003743">
    <property type="term" value="F:translation initiation factor activity"/>
    <property type="evidence" value="ECO:0007669"/>
    <property type="project" value="UniProtKB-KW"/>
</dbReference>
<keyword evidence="2" id="KW-0963">Cytoplasm</keyword>
<comment type="similarity">
    <text evidence="1">Belongs to the CSN7/EIF3M family. CSN7 subfamily.</text>
</comment>
<name>A0A0C2XK31_SERVB</name>
<dbReference type="PROSITE" id="PS50250">
    <property type="entry name" value="PCI"/>
    <property type="match status" value="1"/>
</dbReference>
<dbReference type="STRING" id="933852.A0A0C2XK31"/>
<organism evidence="6 7">
    <name type="scientific">Serendipita vermifera MAFF 305830</name>
    <dbReference type="NCBI Taxonomy" id="933852"/>
    <lineage>
        <taxon>Eukaryota</taxon>
        <taxon>Fungi</taxon>
        <taxon>Dikarya</taxon>
        <taxon>Basidiomycota</taxon>
        <taxon>Agaricomycotina</taxon>
        <taxon>Agaricomycetes</taxon>
        <taxon>Sebacinales</taxon>
        <taxon>Serendipitaceae</taxon>
        <taxon>Serendipita</taxon>
    </lineage>
</organism>
<dbReference type="PANTHER" id="PTHR15350">
    <property type="entry name" value="COP9 SIGNALOSOME COMPLEX SUBUNIT 7/DENDRITIC CELL PROTEIN GA17"/>
    <property type="match status" value="1"/>
</dbReference>
<evidence type="ECO:0000256" key="1">
    <source>
        <dbReference type="ARBA" id="ARBA00008482"/>
    </source>
</evidence>
<dbReference type="SMART" id="SM00088">
    <property type="entry name" value="PINT"/>
    <property type="match status" value="1"/>
</dbReference>
<evidence type="ECO:0000313" key="7">
    <source>
        <dbReference type="Proteomes" id="UP000054097"/>
    </source>
</evidence>
<dbReference type="Proteomes" id="UP000054097">
    <property type="component" value="Unassembled WGS sequence"/>
</dbReference>